<dbReference type="SUPFAM" id="SSF110296">
    <property type="entry name" value="Oligoxyloglucan reducing end-specific cellobiohydrolase"/>
    <property type="match status" value="1"/>
</dbReference>
<dbReference type="InterPro" id="IPR015943">
    <property type="entry name" value="WD40/YVTN_repeat-like_dom_sf"/>
</dbReference>
<reference evidence="2" key="1">
    <citation type="journal article" date="2019" name="Int. J. Syst. Evol. Microbiol.">
        <title>The Global Catalogue of Microorganisms (GCM) 10K type strain sequencing project: providing services to taxonomists for standard genome sequencing and annotation.</title>
        <authorList>
            <consortium name="The Broad Institute Genomics Platform"/>
            <consortium name="The Broad Institute Genome Sequencing Center for Infectious Disease"/>
            <person name="Wu L."/>
            <person name="Ma J."/>
        </authorList>
    </citation>
    <scope>NUCLEOTIDE SEQUENCE [LARGE SCALE GENOMIC DNA]</scope>
    <source>
        <strain evidence="2">KACC 11904</strain>
    </source>
</reference>
<dbReference type="RefSeq" id="WP_270878538.1">
    <property type="nucleotide sequence ID" value="NZ_JAQFVF010000020.1"/>
</dbReference>
<evidence type="ECO:0000313" key="1">
    <source>
        <dbReference type="EMBL" id="MFC5448267.1"/>
    </source>
</evidence>
<keyword evidence="2" id="KW-1185">Reference proteome</keyword>
<accession>A0ABW0K641</accession>
<evidence type="ECO:0000313" key="2">
    <source>
        <dbReference type="Proteomes" id="UP001596044"/>
    </source>
</evidence>
<proteinExistence type="predicted"/>
<dbReference type="Gene3D" id="2.130.10.10">
    <property type="entry name" value="YVTN repeat-like/Quinoprotein amine dehydrogenase"/>
    <property type="match status" value="1"/>
</dbReference>
<name>A0ABW0K641_9BACL</name>
<sequence length="347" mass="37711">MALTSKKRLVLFLLFLFILIGLHRVILPKWPVIGEFHKRQPAVELSVSQAAAVTVSGDGQAGQANDQQFSKPTDSVVFTDDLQGFALDSRGEALSLAATNDGGVTWQQVHRFPHTTGEEHLAFLNPQTGWLLSGPSSDRKPELQLTSDGGKTWEVIAGDLPGFDTMIARISFFRFFDRQNGLIAVQADQDMVLLRTQDGGLTWSASSRIALPRQLPGVLAFTTPNDGWLVNGSGAGDQAAILYRMTDGERWQSAGKLPERMAAQAISFADAQTGGILLHAPSAEASWQLLRTQNGGSTWSMHAFRAGIALGADVQMSFTSSSIGWLQSRLGFWRTNDGGLSWARQEL</sequence>
<dbReference type="PANTHER" id="PTHR47199:SF2">
    <property type="entry name" value="PHOTOSYSTEM II STABILITY_ASSEMBLY FACTOR HCF136, CHLOROPLASTIC"/>
    <property type="match status" value="1"/>
</dbReference>
<organism evidence="1 2">
    <name type="scientific">Paenibacillus aestuarii</name>
    <dbReference type="NCBI Taxonomy" id="516965"/>
    <lineage>
        <taxon>Bacteria</taxon>
        <taxon>Bacillati</taxon>
        <taxon>Bacillota</taxon>
        <taxon>Bacilli</taxon>
        <taxon>Bacillales</taxon>
        <taxon>Paenibacillaceae</taxon>
        <taxon>Paenibacillus</taxon>
    </lineage>
</organism>
<dbReference type="Proteomes" id="UP001596044">
    <property type="component" value="Unassembled WGS sequence"/>
</dbReference>
<protein>
    <submittedName>
        <fullName evidence="1">YCF48-related protein</fullName>
    </submittedName>
</protein>
<gene>
    <name evidence="1" type="ORF">ACFPOG_08340</name>
</gene>
<dbReference type="EMBL" id="JBHSMJ010000009">
    <property type="protein sequence ID" value="MFC5448267.1"/>
    <property type="molecule type" value="Genomic_DNA"/>
</dbReference>
<comment type="caution">
    <text evidence="1">The sequence shown here is derived from an EMBL/GenBank/DDBJ whole genome shotgun (WGS) entry which is preliminary data.</text>
</comment>
<dbReference type="PANTHER" id="PTHR47199">
    <property type="entry name" value="PHOTOSYSTEM II STABILITY/ASSEMBLY FACTOR HCF136, CHLOROPLASTIC"/>
    <property type="match status" value="1"/>
</dbReference>